<evidence type="ECO:0000259" key="1">
    <source>
        <dbReference type="Pfam" id="PF22400"/>
    </source>
</evidence>
<evidence type="ECO:0000313" key="3">
    <source>
        <dbReference type="Proteomes" id="UP000612456"/>
    </source>
</evidence>
<sequence>MKYCCESMEKQINHKCDQHSDPFECADNLIFYSPRFDEYGIIIHDGGASFSRISYCPWCGTKLPNSKRDLWFDILEGMGFDSPFEQDIPDEYNSNKWYRDKSVVKPDKTSIREYIESCIQKIANKYRMVEPPSFIIDNSVDYMTVDVTELGKFYKGTIKLCPSSQDYHYDEVIGSTLINYSFDGSKTFRIDF</sequence>
<dbReference type="Proteomes" id="UP000612456">
    <property type="component" value="Unassembled WGS sequence"/>
</dbReference>
<dbReference type="Pfam" id="PF22400">
    <property type="entry name" value="DUF6980"/>
    <property type="match status" value="1"/>
</dbReference>
<gene>
    <name evidence="2" type="ORF">GCM10010911_62690</name>
</gene>
<dbReference type="AlphaFoldDB" id="A0A916ZG17"/>
<protein>
    <recommendedName>
        <fullName evidence="1">DUF6980 domain-containing protein</fullName>
    </recommendedName>
</protein>
<organism evidence="2 3">
    <name type="scientific">Paenibacillus nasutitermitis</name>
    <dbReference type="NCBI Taxonomy" id="1652958"/>
    <lineage>
        <taxon>Bacteria</taxon>
        <taxon>Bacillati</taxon>
        <taxon>Bacillota</taxon>
        <taxon>Bacilli</taxon>
        <taxon>Bacillales</taxon>
        <taxon>Paenibacillaceae</taxon>
        <taxon>Paenibacillus</taxon>
    </lineage>
</organism>
<feature type="domain" description="DUF6980" evidence="1">
    <location>
        <begin position="2"/>
        <end position="99"/>
    </location>
</feature>
<keyword evidence="3" id="KW-1185">Reference proteome</keyword>
<reference evidence="2" key="2">
    <citation type="submission" date="2020-09" db="EMBL/GenBank/DDBJ databases">
        <authorList>
            <person name="Sun Q."/>
            <person name="Zhou Y."/>
        </authorList>
    </citation>
    <scope>NUCLEOTIDE SEQUENCE</scope>
    <source>
        <strain evidence="2">CGMCC 1.15178</strain>
    </source>
</reference>
<reference evidence="2" key="1">
    <citation type="journal article" date="2014" name="Int. J. Syst. Evol. Microbiol.">
        <title>Complete genome sequence of Corynebacterium casei LMG S-19264T (=DSM 44701T), isolated from a smear-ripened cheese.</title>
        <authorList>
            <consortium name="US DOE Joint Genome Institute (JGI-PGF)"/>
            <person name="Walter F."/>
            <person name="Albersmeier A."/>
            <person name="Kalinowski J."/>
            <person name="Ruckert C."/>
        </authorList>
    </citation>
    <scope>NUCLEOTIDE SEQUENCE</scope>
    <source>
        <strain evidence="2">CGMCC 1.15178</strain>
    </source>
</reference>
<comment type="caution">
    <text evidence="2">The sequence shown here is derived from an EMBL/GenBank/DDBJ whole genome shotgun (WGS) entry which is preliminary data.</text>
</comment>
<accession>A0A916ZG17</accession>
<dbReference type="RefSeq" id="WP_229750658.1">
    <property type="nucleotide sequence ID" value="NZ_BMHP01000007.1"/>
</dbReference>
<proteinExistence type="predicted"/>
<dbReference type="InterPro" id="IPR053918">
    <property type="entry name" value="DUF6980"/>
</dbReference>
<name>A0A916ZG17_9BACL</name>
<dbReference type="EMBL" id="BMHP01000007">
    <property type="protein sequence ID" value="GGD95461.1"/>
    <property type="molecule type" value="Genomic_DNA"/>
</dbReference>
<evidence type="ECO:0000313" key="2">
    <source>
        <dbReference type="EMBL" id="GGD95461.1"/>
    </source>
</evidence>